<dbReference type="PROSITE" id="PS00217">
    <property type="entry name" value="SUGAR_TRANSPORT_2"/>
    <property type="match status" value="1"/>
</dbReference>
<dbReference type="InterPro" id="IPR011701">
    <property type="entry name" value="MFS"/>
</dbReference>
<protein>
    <submittedName>
        <fullName evidence="7">MFS transporter</fullName>
    </submittedName>
</protein>
<feature type="transmembrane region" description="Helical" evidence="5">
    <location>
        <begin position="149"/>
        <end position="165"/>
    </location>
</feature>
<comment type="caution">
    <text evidence="7">The sequence shown here is derived from an EMBL/GenBank/DDBJ whole genome shotgun (WGS) entry which is preliminary data.</text>
</comment>
<evidence type="ECO:0000256" key="5">
    <source>
        <dbReference type="SAM" id="Phobius"/>
    </source>
</evidence>
<dbReference type="Pfam" id="PF07690">
    <property type="entry name" value="MFS_1"/>
    <property type="match status" value="2"/>
</dbReference>
<keyword evidence="4 5" id="KW-0472">Membrane</keyword>
<dbReference type="CDD" id="cd17316">
    <property type="entry name" value="MFS_SV2_like"/>
    <property type="match status" value="1"/>
</dbReference>
<sequence length="416" mass="45214">MFKTLQKLTVPQRHAFFACFLGWSLDAFDFFLLVFCIPALAAGFHARIPEVGLAVTLTLAFRPVGAILFGYLADRFGRRPTLMLNIACYSIFEIACAFAGSLHTLLILRALFGIAMGGEWGVGAALALETLPREGRGFFSGVLQEGYSAGYLLASLAFATVYPWLTHLHWHGQVVGWRGLFLLGALPGLLVFYIGFRVEESPAWAESRARGVTGREGMNWRGGLRAYAPTFLFLILLMAGFNALSHGTQDIYPTFLQKQMHFSPRVTGDIGIVYNIGAILGGILFGSLSEKLGRKKTILLAALLTLPAIPLWALSHSPYTLAAGAFAMQFLVQGAWGVVPAYLSELSPGPVRATFPGLAYQLGNLLMSWNIFLQARIAEQLHSYGAMLAATVVIVAVFLATVTAFGRESRGAELRV</sequence>
<dbReference type="PROSITE" id="PS50850">
    <property type="entry name" value="MFS"/>
    <property type="match status" value="1"/>
</dbReference>
<gene>
    <name evidence="7" type="ORF">ENW50_06860</name>
</gene>
<feature type="transmembrane region" description="Helical" evidence="5">
    <location>
        <begin position="321"/>
        <end position="343"/>
    </location>
</feature>
<evidence type="ECO:0000313" key="7">
    <source>
        <dbReference type="EMBL" id="HGY94391.1"/>
    </source>
</evidence>
<keyword evidence="3 5" id="KW-1133">Transmembrane helix</keyword>
<feature type="transmembrane region" description="Helical" evidence="5">
    <location>
        <begin position="384"/>
        <end position="405"/>
    </location>
</feature>
<evidence type="ECO:0000259" key="6">
    <source>
        <dbReference type="PROSITE" id="PS50850"/>
    </source>
</evidence>
<dbReference type="PANTHER" id="PTHR23508:SF10">
    <property type="entry name" value="CARBOXYLIC ACID TRANSPORTER PROTEIN HOMOLOG"/>
    <property type="match status" value="1"/>
</dbReference>
<reference evidence="7" key="1">
    <citation type="journal article" date="2020" name="mSystems">
        <title>Genome- and Community-Level Interaction Insights into Carbon Utilization and Element Cycling Functions of Hydrothermarchaeota in Hydrothermal Sediment.</title>
        <authorList>
            <person name="Zhou Z."/>
            <person name="Liu Y."/>
            <person name="Xu W."/>
            <person name="Pan J."/>
            <person name="Luo Z.H."/>
            <person name="Li M."/>
        </authorList>
    </citation>
    <scope>NUCLEOTIDE SEQUENCE [LARGE SCALE GENOMIC DNA]</scope>
    <source>
        <strain evidence="7">SpSt-855</strain>
    </source>
</reference>
<feature type="transmembrane region" description="Helical" evidence="5">
    <location>
        <begin position="297"/>
        <end position="315"/>
    </location>
</feature>
<evidence type="ECO:0000256" key="3">
    <source>
        <dbReference type="ARBA" id="ARBA00022989"/>
    </source>
</evidence>
<dbReference type="SUPFAM" id="SSF103473">
    <property type="entry name" value="MFS general substrate transporter"/>
    <property type="match status" value="1"/>
</dbReference>
<accession>A0A7V4XSN7</accession>
<feature type="transmembrane region" description="Helical" evidence="5">
    <location>
        <begin position="15"/>
        <end position="41"/>
    </location>
</feature>
<dbReference type="GO" id="GO:0005886">
    <property type="term" value="C:plasma membrane"/>
    <property type="evidence" value="ECO:0007669"/>
    <property type="project" value="TreeGrafter"/>
</dbReference>
<dbReference type="EMBL" id="DTKL01000039">
    <property type="protein sequence ID" value="HGY94391.1"/>
    <property type="molecule type" value="Genomic_DNA"/>
</dbReference>
<evidence type="ECO:0000256" key="2">
    <source>
        <dbReference type="ARBA" id="ARBA00022692"/>
    </source>
</evidence>
<proteinExistence type="predicted"/>
<evidence type="ECO:0000256" key="1">
    <source>
        <dbReference type="ARBA" id="ARBA00004141"/>
    </source>
</evidence>
<dbReference type="PANTHER" id="PTHR23508">
    <property type="entry name" value="CARBOXYLIC ACID TRANSPORTER PROTEIN HOMOLOG"/>
    <property type="match status" value="1"/>
</dbReference>
<evidence type="ECO:0000256" key="4">
    <source>
        <dbReference type="ARBA" id="ARBA00023136"/>
    </source>
</evidence>
<feature type="transmembrane region" description="Helical" evidence="5">
    <location>
        <begin position="266"/>
        <end position="285"/>
    </location>
</feature>
<feature type="transmembrane region" description="Helical" evidence="5">
    <location>
        <begin position="82"/>
        <end position="100"/>
    </location>
</feature>
<dbReference type="InterPro" id="IPR020846">
    <property type="entry name" value="MFS_dom"/>
</dbReference>
<dbReference type="InterPro" id="IPR036259">
    <property type="entry name" value="MFS_trans_sf"/>
</dbReference>
<name>A0A7V4XSN7_9BACT</name>
<comment type="subcellular location">
    <subcellularLocation>
        <location evidence="1">Membrane</location>
        <topology evidence="1">Multi-pass membrane protein</topology>
    </subcellularLocation>
</comment>
<feature type="transmembrane region" description="Helical" evidence="5">
    <location>
        <begin position="53"/>
        <end position="73"/>
    </location>
</feature>
<dbReference type="GO" id="GO:0046943">
    <property type="term" value="F:carboxylic acid transmembrane transporter activity"/>
    <property type="evidence" value="ECO:0007669"/>
    <property type="project" value="TreeGrafter"/>
</dbReference>
<dbReference type="InterPro" id="IPR005829">
    <property type="entry name" value="Sugar_transporter_CS"/>
</dbReference>
<feature type="domain" description="Major facilitator superfamily (MFS) profile" evidence="6">
    <location>
        <begin position="15"/>
        <end position="410"/>
    </location>
</feature>
<dbReference type="Gene3D" id="1.20.1250.20">
    <property type="entry name" value="MFS general substrate transporter like domains"/>
    <property type="match status" value="2"/>
</dbReference>
<organism evidence="7">
    <name type="scientific">Acidobacterium capsulatum</name>
    <dbReference type="NCBI Taxonomy" id="33075"/>
    <lineage>
        <taxon>Bacteria</taxon>
        <taxon>Pseudomonadati</taxon>
        <taxon>Acidobacteriota</taxon>
        <taxon>Terriglobia</taxon>
        <taxon>Terriglobales</taxon>
        <taxon>Acidobacteriaceae</taxon>
        <taxon>Acidobacterium</taxon>
    </lineage>
</organism>
<feature type="transmembrane region" description="Helical" evidence="5">
    <location>
        <begin position="177"/>
        <end position="196"/>
    </location>
</feature>
<feature type="transmembrane region" description="Helical" evidence="5">
    <location>
        <begin position="226"/>
        <end position="246"/>
    </location>
</feature>
<keyword evidence="2 5" id="KW-0812">Transmembrane</keyword>
<dbReference type="AlphaFoldDB" id="A0A7V4XSN7"/>